<keyword evidence="2" id="KW-0547">Nucleotide-binding</keyword>
<proteinExistence type="inferred from homology"/>
<keyword evidence="3" id="KW-0067">ATP-binding</keyword>
<reference evidence="4" key="1">
    <citation type="submission" date="2022-11" db="EMBL/GenBank/DDBJ databases">
        <title>Centuries of genome instability and evolution in soft-shell clam transmissible cancer (bioRxiv).</title>
        <authorList>
            <person name="Hart S.F.M."/>
            <person name="Yonemitsu M.A."/>
            <person name="Giersch R.M."/>
            <person name="Beal B.F."/>
            <person name="Arriagada G."/>
            <person name="Davis B.W."/>
            <person name="Ostrander E.A."/>
            <person name="Goff S.P."/>
            <person name="Metzger M.J."/>
        </authorList>
    </citation>
    <scope>NUCLEOTIDE SEQUENCE</scope>
    <source>
        <strain evidence="4">MELC-2E11</strain>
        <tissue evidence="4">Siphon/mantle</tissue>
    </source>
</reference>
<dbReference type="Proteomes" id="UP001164746">
    <property type="component" value="Chromosome 4"/>
</dbReference>
<dbReference type="InterPro" id="IPR043129">
    <property type="entry name" value="ATPase_NBD"/>
</dbReference>
<evidence type="ECO:0000256" key="1">
    <source>
        <dbReference type="ARBA" id="ARBA00007381"/>
    </source>
</evidence>
<organism evidence="4 5">
    <name type="scientific">Mya arenaria</name>
    <name type="common">Soft-shell clam</name>
    <dbReference type="NCBI Taxonomy" id="6604"/>
    <lineage>
        <taxon>Eukaryota</taxon>
        <taxon>Metazoa</taxon>
        <taxon>Spiralia</taxon>
        <taxon>Lophotrochozoa</taxon>
        <taxon>Mollusca</taxon>
        <taxon>Bivalvia</taxon>
        <taxon>Autobranchia</taxon>
        <taxon>Heteroconchia</taxon>
        <taxon>Euheterodonta</taxon>
        <taxon>Imparidentia</taxon>
        <taxon>Neoheterodontei</taxon>
        <taxon>Myida</taxon>
        <taxon>Myoidea</taxon>
        <taxon>Myidae</taxon>
        <taxon>Mya</taxon>
    </lineage>
</organism>
<evidence type="ECO:0000256" key="2">
    <source>
        <dbReference type="ARBA" id="ARBA00022741"/>
    </source>
</evidence>
<dbReference type="Pfam" id="PF00012">
    <property type="entry name" value="HSP70"/>
    <property type="match status" value="1"/>
</dbReference>
<dbReference type="SUPFAM" id="SSF53067">
    <property type="entry name" value="Actin-like ATPase domain"/>
    <property type="match status" value="2"/>
</dbReference>
<evidence type="ECO:0000313" key="5">
    <source>
        <dbReference type="Proteomes" id="UP001164746"/>
    </source>
</evidence>
<comment type="similarity">
    <text evidence="1">Belongs to the heat shock protein 70 family.</text>
</comment>
<name>A0ABY7E507_MYAAR</name>
<dbReference type="PANTHER" id="PTHR14187">
    <property type="entry name" value="ALPHA KINASE/ELONGATION FACTOR 2 KINASE"/>
    <property type="match status" value="1"/>
</dbReference>
<sequence>MEDIEVNIKTNRIEFNSCCTSLFENKTPISSVIRNPDLVVAIDVGSTYSGYAWQWRSAFNANKASVEFNTDWGQGAPQLHKTNTALLLKRTFDRTAETSVENPAKIKTEIVAFGYAAERRWANICGDPDQKKDRDSYYLYKKFKLQLYQLKQDQYEGDVNIEDADGRRDSLKEIMTFFIQALREDFLKKVTTRGLNLEDVKILWVVTVPAIWSEKAKKFMRDAAEKSGIGKKNLLLASEPEAATIYCLNLPSEQKAAMEDAFNPGHRFLTVDLGGGTADLLAVEIQKDGSLKELCCDQGQLVGGQNVNEAFLQSCHENFE</sequence>
<evidence type="ECO:0000313" key="4">
    <source>
        <dbReference type="EMBL" id="WAR02231.1"/>
    </source>
</evidence>
<keyword evidence="5" id="KW-1185">Reference proteome</keyword>
<feature type="non-terminal residue" evidence="4">
    <location>
        <position position="1"/>
    </location>
</feature>
<dbReference type="EMBL" id="CP111015">
    <property type="protein sequence ID" value="WAR02231.1"/>
    <property type="molecule type" value="Genomic_DNA"/>
</dbReference>
<protein>
    <submittedName>
        <fullName evidence="4">HS12A-like protein</fullName>
    </submittedName>
</protein>
<evidence type="ECO:0000256" key="3">
    <source>
        <dbReference type="ARBA" id="ARBA00022840"/>
    </source>
</evidence>
<dbReference type="Gene3D" id="3.30.420.40">
    <property type="match status" value="1"/>
</dbReference>
<accession>A0ABY7E507</accession>
<dbReference type="PANTHER" id="PTHR14187:SF5">
    <property type="entry name" value="HEAT SHOCK 70 KDA PROTEIN 12A"/>
    <property type="match status" value="1"/>
</dbReference>
<gene>
    <name evidence="4" type="ORF">MAR_008789</name>
</gene>
<dbReference type="InterPro" id="IPR013126">
    <property type="entry name" value="Hsp_70_fam"/>
</dbReference>